<dbReference type="SUPFAM" id="SSF50978">
    <property type="entry name" value="WD40 repeat-like"/>
    <property type="match status" value="2"/>
</dbReference>
<comment type="similarity">
    <text evidence="8">Belongs to the IFT172 family.</text>
</comment>
<evidence type="ECO:0000256" key="3">
    <source>
        <dbReference type="ARBA" id="ARBA00022574"/>
    </source>
</evidence>
<dbReference type="EMBL" id="MPUH01001212">
    <property type="protein sequence ID" value="OMJ69318.1"/>
    <property type="molecule type" value="Genomic_DNA"/>
</dbReference>
<keyword evidence="7" id="KW-0966">Cell projection</keyword>
<dbReference type="Proteomes" id="UP000187209">
    <property type="component" value="Unassembled WGS sequence"/>
</dbReference>
<keyword evidence="2" id="KW-0217">Developmental protein</keyword>
<dbReference type="SUPFAM" id="SSF81901">
    <property type="entry name" value="HCP-like"/>
    <property type="match status" value="1"/>
</dbReference>
<dbReference type="PANTHER" id="PTHR15722:SF2">
    <property type="entry name" value="INTRAFLAGELLAR TRANSPORT PROTEIN 172 HOMOLOG"/>
    <property type="match status" value="1"/>
</dbReference>
<keyword evidence="4" id="KW-0677">Repeat</keyword>
<evidence type="ECO:0000259" key="10">
    <source>
        <dbReference type="Pfam" id="PF24762"/>
    </source>
</evidence>
<feature type="domain" description="IFT80/172/WDR35 TPR" evidence="9">
    <location>
        <begin position="624"/>
        <end position="729"/>
    </location>
</feature>
<dbReference type="Gene3D" id="1.25.40.470">
    <property type="match status" value="4"/>
</dbReference>
<sequence length="1728" mass="197241">MQLRYSKNLQSAVDGMQKISSVTWSPNGQKLAVSTADRVVHLYDDSGERKDKFPTRPAEKNQTSYVVRALAFSPDSTKIAIAQSDNIVFVYKIGTEWGERKSICNKYPQSAAVTCLTWPTGKSNDIIFGLADGKIKSGQIKTNKTVSLYATDSYVVSVASSKDGEHIISGQLDGSIYRFTLENRQFTKLVTHTSVPYALDWGEHICAGGNDGKIVFYTDDGSVFQRMDYTHDSTVKEFTIGSFNPSGDTVILGNFNKFFVISFNPQRGDYAEKAVKNIENLYSVTALCWKPDGSKLVIGSLCGSVDIFEICLRKARYKGKFEFVYVSVSQVIVTELASNMKVALRSEYGLEILKINIYKDRYIVANTSDTLLLGDLETSSLSEIQWRGSGKEKFDFSNERVCMIFNVGELILVEYGHNEILGTCRTEQMASHLISARLNYSKTEAEESKNASKIIAYLLDPHTICIQDLVTKNSTGTINHDSRIDYLELNPSGSKLLYRDKRRQLLLYNIRTQTRSTLLQYCTYVQWVPKSEVVVAQSRNNLNVWYSIDDPDKVTVYNIKGEVEEIERNASGTFVIVDEGIGKNSYALDQHLIEFGFALESRDLERAVEILEPLEVNAETEANWRALAEVSLEERKLKVAEQCYAALGNVSKARFLHKVNKLAEKHHEETGQSGFNYYIVQAKLAMLDKQYHRAEAIFLDNNDLEEAMAMYRELHRWDELISIAEKRKHPKLNDYKSNYFQWLLSTNQEEKAAEVKEKDGDYKEAINLYLKGKLPARAAAVVNKFNITSNEIMEKVASALDAAEMFEKSGEFLEKLNLYDKALEAYVRGSSYRKALDLARRSFPKYVKKLEEKWGDYLVSIKQMEASINHFIEADAYQKAIEAAINARLWTKAVQFLGNQSPELTKPYYKQIANHYADVKQLDHAEKFYMKAGATYDIFEMYTSNNKWDQAYRFASKHMPDTEVTLLYTKQAQKIEAEGRYKDAEKLYLTVNEADLAINMYKKAAQYDHVIRLTAKYRKEALKDTHIYLGQVYEGEGKLKESEAHFIEAGVWNMAVDIYRKRSMWEDALKVAKAYGGPKEIAEVARKWAETESLRGKSGSQLLMDQGLVEAALELEVEQGNYNEAFRIAETHCRHKLPDVHLSYALFLEDENRFKEAEEEFIKAGKAAEAIHMYQHQQDFHSALRICRQYAPNLQGDILSSQAKYHFERGEYQRAEQCFLAAKNPESAVEMYIMAKMKSDALRVAKDHAPHMVNRIISPSSNEPTSPEDIRQSARIMEQNRDYIRAIDTYLSITQEMSNNYDLLEEVWERAVQIAMVNDKERLQQIIMLVGKRLVALKRYDAAADMYAGIGHYEEAVRCFIIAEDFDKARDIVQSIQHTEIANKLRVLVENEQTKLLQQRGNIKGMSKVDKNKAVDMIVGEGNWIKALDMAKKAGSLSEVLLKCTMKLTEEGNFEQAVKMFSLYGSPTEPSFMSIYKTLCVEVLAECKDQEIYDARIMMKNLIEGIYEKKSKIYKEFERYYTILQLLFLKNLCKGKRLTTLYAKISVSLLRYTNEVRVDKAFYEAGVACQQEGWLNMGFIFLNRYLDLADAIEDPEGGVAALGDAADFEGTDIPVYDIPLPENNFTSESEREKMKDWVLQVSQDRKVEQNLSFCGCENCGSQMYVASLKCFNCNNGYEPCLITGYPVFRKTQVTCSNCYKMANKEDWNQFLVANSTCPWCSSIQSQEY</sequence>
<feature type="domain" description="IF140/IFT172/WDR19 TPR" evidence="10">
    <location>
        <begin position="1163"/>
        <end position="1370"/>
    </location>
</feature>
<evidence type="ECO:0000256" key="2">
    <source>
        <dbReference type="ARBA" id="ARBA00022473"/>
    </source>
</evidence>
<proteinExistence type="inferred from homology"/>
<keyword evidence="6" id="KW-0969">Cilium</keyword>
<evidence type="ECO:0000259" key="9">
    <source>
        <dbReference type="Pfam" id="PF23387"/>
    </source>
</evidence>
<dbReference type="Pfam" id="PF00400">
    <property type="entry name" value="WD40"/>
    <property type="match status" value="2"/>
</dbReference>
<evidence type="ECO:0000256" key="7">
    <source>
        <dbReference type="ARBA" id="ARBA00023273"/>
    </source>
</evidence>
<dbReference type="GO" id="GO:0036064">
    <property type="term" value="C:ciliary basal body"/>
    <property type="evidence" value="ECO:0007669"/>
    <property type="project" value="TreeGrafter"/>
</dbReference>
<dbReference type="GO" id="GO:0042073">
    <property type="term" value="P:intraciliary transport"/>
    <property type="evidence" value="ECO:0007669"/>
    <property type="project" value="TreeGrafter"/>
</dbReference>
<dbReference type="Pfam" id="PF23387">
    <property type="entry name" value="TPR_IFT80_172"/>
    <property type="match status" value="1"/>
</dbReference>
<evidence type="ECO:0000256" key="8">
    <source>
        <dbReference type="ARBA" id="ARBA00038130"/>
    </source>
</evidence>
<reference evidence="11 12" key="1">
    <citation type="submission" date="2016-11" db="EMBL/GenBank/DDBJ databases">
        <title>The macronuclear genome of Stentor coeruleus: a giant cell with tiny introns.</title>
        <authorList>
            <person name="Slabodnick M."/>
            <person name="Ruby J.G."/>
            <person name="Reiff S.B."/>
            <person name="Swart E.C."/>
            <person name="Gosai S."/>
            <person name="Prabakaran S."/>
            <person name="Witkowska E."/>
            <person name="Larue G.E."/>
            <person name="Fisher S."/>
            <person name="Freeman R.M."/>
            <person name="Gunawardena J."/>
            <person name="Chu W."/>
            <person name="Stover N.A."/>
            <person name="Gregory B.D."/>
            <person name="Nowacki M."/>
            <person name="Derisi J."/>
            <person name="Roy S.W."/>
            <person name="Marshall W.F."/>
            <person name="Sood P."/>
        </authorList>
    </citation>
    <scope>NUCLEOTIDE SEQUENCE [LARGE SCALE GENOMIC DNA]</scope>
    <source>
        <strain evidence="11">WM001</strain>
    </source>
</reference>
<dbReference type="PANTHER" id="PTHR15722">
    <property type="entry name" value="IFT140/172-RELATED"/>
    <property type="match status" value="1"/>
</dbReference>
<dbReference type="GO" id="GO:0005930">
    <property type="term" value="C:axoneme"/>
    <property type="evidence" value="ECO:0007669"/>
    <property type="project" value="TreeGrafter"/>
</dbReference>
<evidence type="ECO:0000256" key="6">
    <source>
        <dbReference type="ARBA" id="ARBA00023069"/>
    </source>
</evidence>
<dbReference type="InterPro" id="IPR001680">
    <property type="entry name" value="WD40_rpt"/>
</dbReference>
<keyword evidence="5" id="KW-0802">TPR repeat</keyword>
<dbReference type="FunFam" id="1.25.40.470:FF:000008">
    <property type="entry name" value="Intraflagellar transport protein 172 homolog"/>
    <property type="match status" value="1"/>
</dbReference>
<dbReference type="GO" id="GO:0030992">
    <property type="term" value="C:intraciliary transport particle B"/>
    <property type="evidence" value="ECO:0007669"/>
    <property type="project" value="TreeGrafter"/>
</dbReference>
<comment type="subcellular location">
    <subcellularLocation>
        <location evidence="1">Cell projection</location>
        <location evidence="1">Cilium</location>
    </subcellularLocation>
</comment>
<gene>
    <name evidence="11" type="ORF">SteCoe_32978</name>
</gene>
<organism evidence="11 12">
    <name type="scientific">Stentor coeruleus</name>
    <dbReference type="NCBI Taxonomy" id="5963"/>
    <lineage>
        <taxon>Eukaryota</taxon>
        <taxon>Sar</taxon>
        <taxon>Alveolata</taxon>
        <taxon>Ciliophora</taxon>
        <taxon>Postciliodesmatophora</taxon>
        <taxon>Heterotrichea</taxon>
        <taxon>Heterotrichida</taxon>
        <taxon>Stentoridae</taxon>
        <taxon>Stentor</taxon>
    </lineage>
</organism>
<protein>
    <submittedName>
        <fullName evidence="11">Uncharacterized protein</fullName>
    </submittedName>
</protein>
<keyword evidence="3" id="KW-0853">WD repeat</keyword>
<dbReference type="SMART" id="SM00320">
    <property type="entry name" value="WD40"/>
    <property type="match status" value="6"/>
</dbReference>
<evidence type="ECO:0000256" key="4">
    <source>
        <dbReference type="ARBA" id="ARBA00022737"/>
    </source>
</evidence>
<dbReference type="Pfam" id="PF24762">
    <property type="entry name" value="TPR_IF140-IFT172"/>
    <property type="match status" value="1"/>
</dbReference>
<comment type="caution">
    <text evidence="11">The sequence shown here is derived from an EMBL/GenBank/DDBJ whole genome shotgun (WGS) entry which is preliminary data.</text>
</comment>
<keyword evidence="12" id="KW-1185">Reference proteome</keyword>
<dbReference type="InterPro" id="IPR056168">
    <property type="entry name" value="TPR_IF140/IFT172/WDR19"/>
</dbReference>
<dbReference type="InterPro" id="IPR015943">
    <property type="entry name" value="WD40/YVTN_repeat-like_dom_sf"/>
</dbReference>
<name>A0A1R2AXS1_9CILI</name>
<evidence type="ECO:0000313" key="12">
    <source>
        <dbReference type="Proteomes" id="UP000187209"/>
    </source>
</evidence>
<dbReference type="Gene3D" id="2.130.10.10">
    <property type="entry name" value="YVTN repeat-like/Quinoprotein amine dehydrogenase"/>
    <property type="match status" value="3"/>
</dbReference>
<evidence type="ECO:0000256" key="1">
    <source>
        <dbReference type="ARBA" id="ARBA00004138"/>
    </source>
</evidence>
<dbReference type="InterPro" id="IPR056157">
    <property type="entry name" value="TPR_IFT80_172_dom"/>
</dbReference>
<evidence type="ECO:0000313" key="11">
    <source>
        <dbReference type="EMBL" id="OMJ69318.1"/>
    </source>
</evidence>
<dbReference type="OrthoDB" id="2186662at2759"/>
<accession>A0A1R2AXS1</accession>
<dbReference type="InterPro" id="IPR036322">
    <property type="entry name" value="WD40_repeat_dom_sf"/>
</dbReference>
<evidence type="ECO:0000256" key="5">
    <source>
        <dbReference type="ARBA" id="ARBA00022803"/>
    </source>
</evidence>